<dbReference type="InterPro" id="IPR003593">
    <property type="entry name" value="AAA+_ATPase"/>
</dbReference>
<gene>
    <name evidence="2" type="ORF">BECKFM1743A_GA0114220_100652</name>
    <name evidence="4" type="ORF">BECKFM1743B_GA0114221_100642</name>
    <name evidence="3" type="ORF">BECKFM1743C_GA0114222_100702</name>
</gene>
<evidence type="ECO:0000313" key="4">
    <source>
        <dbReference type="EMBL" id="VFK08257.1"/>
    </source>
</evidence>
<dbReference type="EMBL" id="CAADEZ010000065">
    <property type="protein sequence ID" value="VFJ48974.1"/>
    <property type="molecule type" value="Genomic_DNA"/>
</dbReference>
<dbReference type="InterPro" id="IPR011704">
    <property type="entry name" value="ATPase_dyneun-rel_AAA"/>
</dbReference>
<dbReference type="SUPFAM" id="SSF52540">
    <property type="entry name" value="P-loop containing nucleoside triphosphate hydrolases"/>
    <property type="match status" value="1"/>
</dbReference>
<dbReference type="SMART" id="SM00382">
    <property type="entry name" value="AAA"/>
    <property type="match status" value="1"/>
</dbReference>
<protein>
    <submittedName>
        <fullName evidence="3">MoxR-like ATPase</fullName>
    </submittedName>
</protein>
<feature type="domain" description="AAA+ ATPase" evidence="1">
    <location>
        <begin position="40"/>
        <end position="217"/>
    </location>
</feature>
<dbReference type="Pfam" id="PF07728">
    <property type="entry name" value="AAA_5"/>
    <property type="match status" value="1"/>
</dbReference>
<name>A0A450SAZ8_9GAMM</name>
<evidence type="ECO:0000313" key="3">
    <source>
        <dbReference type="EMBL" id="VFJ49343.1"/>
    </source>
</evidence>
<dbReference type="GO" id="GO:0005524">
    <property type="term" value="F:ATP binding"/>
    <property type="evidence" value="ECO:0007669"/>
    <property type="project" value="InterPro"/>
</dbReference>
<dbReference type="EMBL" id="CAADFA010000070">
    <property type="protein sequence ID" value="VFJ49343.1"/>
    <property type="molecule type" value="Genomic_DNA"/>
</dbReference>
<evidence type="ECO:0000259" key="1">
    <source>
        <dbReference type="SMART" id="SM00382"/>
    </source>
</evidence>
<accession>A0A450SAZ8</accession>
<organism evidence="3">
    <name type="scientific">Candidatus Kentrum sp. FM</name>
    <dbReference type="NCBI Taxonomy" id="2126340"/>
    <lineage>
        <taxon>Bacteria</taxon>
        <taxon>Pseudomonadati</taxon>
        <taxon>Pseudomonadota</taxon>
        <taxon>Gammaproteobacteria</taxon>
        <taxon>Candidatus Kentrum</taxon>
    </lineage>
</organism>
<dbReference type="EMBL" id="CAADFL010000064">
    <property type="protein sequence ID" value="VFK08257.1"/>
    <property type="molecule type" value="Genomic_DNA"/>
</dbReference>
<dbReference type="Gene3D" id="3.40.50.300">
    <property type="entry name" value="P-loop containing nucleotide triphosphate hydrolases"/>
    <property type="match status" value="1"/>
</dbReference>
<dbReference type="GO" id="GO:0016887">
    <property type="term" value="F:ATP hydrolysis activity"/>
    <property type="evidence" value="ECO:0007669"/>
    <property type="project" value="InterPro"/>
</dbReference>
<dbReference type="CDD" id="cd00009">
    <property type="entry name" value="AAA"/>
    <property type="match status" value="1"/>
</dbReference>
<dbReference type="AlphaFoldDB" id="A0A450SAZ8"/>
<reference evidence="3" key="1">
    <citation type="submission" date="2019-02" db="EMBL/GenBank/DDBJ databases">
        <authorList>
            <person name="Gruber-Vodicka R. H."/>
            <person name="Seah K. B. B."/>
        </authorList>
    </citation>
    <scope>NUCLEOTIDE SEQUENCE</scope>
    <source>
        <strain evidence="2">BECK_BZ163</strain>
        <strain evidence="4">BECK_BZ164</strain>
        <strain evidence="3">BECK_BZ165</strain>
    </source>
</reference>
<evidence type="ECO:0000313" key="2">
    <source>
        <dbReference type="EMBL" id="VFJ48974.1"/>
    </source>
</evidence>
<dbReference type="InterPro" id="IPR027417">
    <property type="entry name" value="P-loop_NTPase"/>
</dbReference>
<sequence length="310" mass="35486">MALKPEILKHQPADSSFAEDARCFVPDEKLVTAIETIVAVGEPLLLTGEPGTGKTQAAYYAAYALDIEPVIHFQVKSESTARDLLYHFDTVQYFHDAHFQRVRDDDAGGELDKGEYVEERPLWEAFGRCDETGKPAVLLIDEIDKAPRDFPNDLLHELDRMEFTIAETRTVIRRKSRIRPLVFITSNSERRLPEPFLRRCVYHHIRFDDNLVFDAVNAHMGRYPEFKQLNPQLLKLAIRRFLDLRGQDALRKKPATGELLVWLRMLALAAGVNASTLEQQLKTRDLSALPYLGMLLKDHQDMEEVVGDFP</sequence>
<proteinExistence type="predicted"/>